<proteinExistence type="predicted"/>
<dbReference type="Proteomes" id="UP000214646">
    <property type="component" value="Unassembled WGS sequence"/>
</dbReference>
<evidence type="ECO:0000313" key="2">
    <source>
        <dbReference type="Proteomes" id="UP000214646"/>
    </source>
</evidence>
<dbReference type="AlphaFoldDB" id="A0A225DS98"/>
<gene>
    <name evidence="1" type="ORF">FRUB_05395</name>
</gene>
<name>A0A225DS98_9BACT</name>
<dbReference type="EMBL" id="NIDE01000008">
    <property type="protein sequence ID" value="OWK40476.1"/>
    <property type="molecule type" value="Genomic_DNA"/>
</dbReference>
<organism evidence="1 2">
    <name type="scientific">Fimbriiglobus ruber</name>
    <dbReference type="NCBI Taxonomy" id="1908690"/>
    <lineage>
        <taxon>Bacteria</taxon>
        <taxon>Pseudomonadati</taxon>
        <taxon>Planctomycetota</taxon>
        <taxon>Planctomycetia</taxon>
        <taxon>Gemmatales</taxon>
        <taxon>Gemmataceae</taxon>
        <taxon>Fimbriiglobus</taxon>
    </lineage>
</organism>
<protein>
    <submittedName>
        <fullName evidence="1">Uncharacterized protein</fullName>
    </submittedName>
</protein>
<keyword evidence="2" id="KW-1185">Reference proteome</keyword>
<sequence length="121" mass="13075">MLILGGFVGCGGGQTVKTFPVEGTVTLDKKPLEKGTIYFKTVETGALDTLDIRDGKFHGQASEGQRRVEIVSYETKIMGTGAMKGEVQFNLIPPKYNSESKLTETVKPGGPNQFTFDLASK</sequence>
<comment type="caution">
    <text evidence="1">The sequence shown here is derived from an EMBL/GenBank/DDBJ whole genome shotgun (WGS) entry which is preliminary data.</text>
</comment>
<accession>A0A225DS98</accession>
<reference evidence="2" key="1">
    <citation type="submission" date="2017-06" db="EMBL/GenBank/DDBJ databases">
        <title>Genome analysis of Fimbriiglobus ruber SP5, the first member of the order Planctomycetales with confirmed chitinolytic capability.</title>
        <authorList>
            <person name="Ravin N.V."/>
            <person name="Rakitin A.L."/>
            <person name="Ivanova A.A."/>
            <person name="Beletsky A.V."/>
            <person name="Kulichevskaya I.S."/>
            <person name="Mardanov A.V."/>
            <person name="Dedysh S.N."/>
        </authorList>
    </citation>
    <scope>NUCLEOTIDE SEQUENCE [LARGE SCALE GENOMIC DNA]</scope>
    <source>
        <strain evidence="2">SP5</strain>
    </source>
</reference>
<evidence type="ECO:0000313" key="1">
    <source>
        <dbReference type="EMBL" id="OWK40476.1"/>
    </source>
</evidence>